<dbReference type="EMBL" id="JAAKZY010000262">
    <property type="protein sequence ID" value="NGO14477.1"/>
    <property type="molecule type" value="Genomic_DNA"/>
</dbReference>
<gene>
    <name evidence="2" type="ORF">G5C60_44540</name>
</gene>
<dbReference type="RefSeq" id="WP_165268892.1">
    <property type="nucleotide sequence ID" value="NZ_JAAKZY010000262.1"/>
</dbReference>
<name>A0A6G4VL15_9ACTN</name>
<organism evidence="2 3">
    <name type="scientific">Streptomyces scabichelini</name>
    <dbReference type="NCBI Taxonomy" id="2711217"/>
    <lineage>
        <taxon>Bacteria</taxon>
        <taxon>Bacillati</taxon>
        <taxon>Actinomycetota</taxon>
        <taxon>Actinomycetes</taxon>
        <taxon>Kitasatosporales</taxon>
        <taxon>Streptomycetaceae</taxon>
        <taxon>Streptomyces</taxon>
    </lineage>
</organism>
<reference evidence="2 3" key="1">
    <citation type="submission" date="2020-02" db="EMBL/GenBank/DDBJ databases">
        <title>Whole-genome analyses of novel actinobacteria.</title>
        <authorList>
            <person name="Sahin N."/>
            <person name="Gencbay T."/>
        </authorList>
    </citation>
    <scope>NUCLEOTIDE SEQUENCE [LARGE SCALE GENOMIC DNA]</scope>
    <source>
        <strain evidence="2 3">HC44</strain>
    </source>
</reference>
<evidence type="ECO:0000256" key="1">
    <source>
        <dbReference type="SAM" id="MobiDB-lite"/>
    </source>
</evidence>
<evidence type="ECO:0000313" key="2">
    <source>
        <dbReference type="EMBL" id="NGO14477.1"/>
    </source>
</evidence>
<keyword evidence="3" id="KW-1185">Reference proteome</keyword>
<sequence>MRQTIVRSPWQPGPRTGTSDGPALVSVTDFTADTFRQSWSVALAGLRLRRTWPVTPGAIGLWLWADPMRRRSGSVSVWTDEERLGEFIGRSDHVQIMRAHRGRGLLRSTAWESERFDMAGAWAHAHRFITEEHS</sequence>
<evidence type="ECO:0008006" key="4">
    <source>
        <dbReference type="Google" id="ProtNLM"/>
    </source>
</evidence>
<feature type="region of interest" description="Disordered" evidence="1">
    <location>
        <begin position="1"/>
        <end position="22"/>
    </location>
</feature>
<protein>
    <recommendedName>
        <fullName evidence="4">DUF3291 domain-containing protein</fullName>
    </recommendedName>
</protein>
<dbReference type="AlphaFoldDB" id="A0A6G4VL15"/>
<evidence type="ECO:0000313" key="3">
    <source>
        <dbReference type="Proteomes" id="UP000472335"/>
    </source>
</evidence>
<proteinExistence type="predicted"/>
<dbReference type="Proteomes" id="UP000472335">
    <property type="component" value="Unassembled WGS sequence"/>
</dbReference>
<accession>A0A6G4VL15</accession>
<comment type="caution">
    <text evidence="2">The sequence shown here is derived from an EMBL/GenBank/DDBJ whole genome shotgun (WGS) entry which is preliminary data.</text>
</comment>